<sequence length="63" mass="7103">RLALRPALHHFRQHRDRRSINIIGVNTTMSVSRGDTSRCGHLEEVKVRHVTVRTLALSASSAM</sequence>
<dbReference type="InParanoid" id="A0A369J3V2"/>
<keyword evidence="2" id="KW-1185">Reference proteome</keyword>
<protein>
    <submittedName>
        <fullName evidence="1">Uncharacterized protein</fullName>
    </submittedName>
</protein>
<dbReference type="Proteomes" id="UP000076154">
    <property type="component" value="Unassembled WGS sequence"/>
</dbReference>
<accession>A0A369J3V2</accession>
<feature type="non-terminal residue" evidence="1">
    <location>
        <position position="1"/>
    </location>
</feature>
<evidence type="ECO:0000313" key="1">
    <source>
        <dbReference type="EMBL" id="RDB15065.1"/>
    </source>
</evidence>
<name>A0A369J3V2_HYPMA</name>
<organism evidence="1 2">
    <name type="scientific">Hypsizygus marmoreus</name>
    <name type="common">White beech mushroom</name>
    <name type="synonym">Agaricus marmoreus</name>
    <dbReference type="NCBI Taxonomy" id="39966"/>
    <lineage>
        <taxon>Eukaryota</taxon>
        <taxon>Fungi</taxon>
        <taxon>Dikarya</taxon>
        <taxon>Basidiomycota</taxon>
        <taxon>Agaricomycotina</taxon>
        <taxon>Agaricomycetes</taxon>
        <taxon>Agaricomycetidae</taxon>
        <taxon>Agaricales</taxon>
        <taxon>Tricholomatineae</taxon>
        <taxon>Lyophyllaceae</taxon>
        <taxon>Hypsizygus</taxon>
    </lineage>
</organism>
<dbReference type="AlphaFoldDB" id="A0A369J3V2"/>
<dbReference type="EMBL" id="LUEZ02000223">
    <property type="protein sequence ID" value="RDB15065.1"/>
    <property type="molecule type" value="Genomic_DNA"/>
</dbReference>
<comment type="caution">
    <text evidence="1">The sequence shown here is derived from an EMBL/GenBank/DDBJ whole genome shotgun (WGS) entry which is preliminary data.</text>
</comment>
<evidence type="ECO:0000313" key="2">
    <source>
        <dbReference type="Proteomes" id="UP000076154"/>
    </source>
</evidence>
<gene>
    <name evidence="1" type="ORF">Hypma_005471</name>
</gene>
<proteinExistence type="predicted"/>
<reference evidence="1" key="1">
    <citation type="submission" date="2018-04" db="EMBL/GenBank/DDBJ databases">
        <title>Whole genome sequencing of Hypsizygus marmoreus.</title>
        <authorList>
            <person name="Choi I.-G."/>
            <person name="Min B."/>
            <person name="Kim J.-G."/>
            <person name="Kim S."/>
            <person name="Oh Y.-L."/>
            <person name="Kong W.-S."/>
            <person name="Park H."/>
            <person name="Jeong J."/>
            <person name="Song E.-S."/>
        </authorList>
    </citation>
    <scope>NUCLEOTIDE SEQUENCE [LARGE SCALE GENOMIC DNA]</scope>
    <source>
        <strain evidence="1">51987-8</strain>
    </source>
</reference>